<dbReference type="GO" id="GO:0051537">
    <property type="term" value="F:2 iron, 2 sulfur cluster binding"/>
    <property type="evidence" value="ECO:0007669"/>
    <property type="project" value="InterPro"/>
</dbReference>
<dbReference type="PRINTS" id="PR00409">
    <property type="entry name" value="PHDIOXRDTASE"/>
</dbReference>
<evidence type="ECO:0000259" key="1">
    <source>
        <dbReference type="PROSITE" id="PS51085"/>
    </source>
</evidence>
<feature type="domain" description="2Fe-2S ferredoxin-type" evidence="1">
    <location>
        <begin position="236"/>
        <end position="326"/>
    </location>
</feature>
<organism evidence="3 4">
    <name type="scientific">Paracidovorax wautersii</name>
    <dbReference type="NCBI Taxonomy" id="1177982"/>
    <lineage>
        <taxon>Bacteria</taxon>
        <taxon>Pseudomonadati</taxon>
        <taxon>Pseudomonadota</taxon>
        <taxon>Betaproteobacteria</taxon>
        <taxon>Burkholderiales</taxon>
        <taxon>Comamonadaceae</taxon>
        <taxon>Paracidovorax</taxon>
    </lineage>
</organism>
<gene>
    <name evidence="3" type="primary">pobB_2</name>
    <name evidence="3" type="ORF">GAK30_02316</name>
</gene>
<dbReference type="PROSITE" id="PS51085">
    <property type="entry name" value="2FE2S_FER_2"/>
    <property type="match status" value="1"/>
</dbReference>
<dbReference type="SUPFAM" id="SSF54292">
    <property type="entry name" value="2Fe-2S ferredoxin-like"/>
    <property type="match status" value="1"/>
</dbReference>
<dbReference type="GO" id="GO:0051213">
    <property type="term" value="F:dioxygenase activity"/>
    <property type="evidence" value="ECO:0007669"/>
    <property type="project" value="UniProtKB-KW"/>
</dbReference>
<dbReference type="Pfam" id="PF00111">
    <property type="entry name" value="Fer2"/>
    <property type="match status" value="1"/>
</dbReference>
<dbReference type="InterPro" id="IPR039261">
    <property type="entry name" value="FNR_nucleotide-bd"/>
</dbReference>
<dbReference type="Gene3D" id="3.40.50.80">
    <property type="entry name" value="Nucleotide-binding domain of ferredoxin-NADP reductase (FNR) module"/>
    <property type="match status" value="1"/>
</dbReference>
<keyword evidence="3" id="KW-0560">Oxidoreductase</keyword>
<dbReference type="Gene3D" id="2.40.30.10">
    <property type="entry name" value="Translation factors"/>
    <property type="match status" value="1"/>
</dbReference>
<proteinExistence type="predicted"/>
<feature type="domain" description="FAD-binding FR-type" evidence="2">
    <location>
        <begin position="5"/>
        <end position="110"/>
    </location>
</feature>
<dbReference type="InterPro" id="IPR001041">
    <property type="entry name" value="2Fe-2S_ferredoxin-type"/>
</dbReference>
<dbReference type="InterPro" id="IPR050415">
    <property type="entry name" value="MRET"/>
</dbReference>
<evidence type="ECO:0000259" key="2">
    <source>
        <dbReference type="PROSITE" id="PS51384"/>
    </source>
</evidence>
<sequence>MIVNTSFQDAVVVGLRDVTPTVREIRLRPLEGAARAHEPGAHLQVRIAPESPGGAALARHYSLVGEPDGQDWRIAVKQQPDGRGGSRAMWRLAVGERLSVSEPQNHFALDLRAPAYLLVAGGIGVTPLVMMAERLARRGLPVRMVYAARGANELAFADELRGVLGDRLATFASDAGQRIDLAAEIAALAPGGQLYTCGPVPMLEAIKSAWQAAGRLLADLRFETFGSGGSLAAQTFKVKVPRQGKEIVVPVGASLLEALELAGVETLSDCRRGECGLCAMDVIGVDGSIDHRDVFLSDEEKHANTRICACVSRAVGTLMLDSAYRPDTLEAAG</sequence>
<reference evidence="4" key="1">
    <citation type="journal article" date="2020" name="MBio">
        <title>Horizontal gene transfer to a defensive symbiont with a reduced genome amongst a multipartite beetle microbiome.</title>
        <authorList>
            <person name="Waterworth S.C."/>
            <person name="Florez L.V."/>
            <person name="Rees E.R."/>
            <person name="Hertweck C."/>
            <person name="Kaltenpoth M."/>
            <person name="Kwan J.C."/>
        </authorList>
    </citation>
    <scope>NUCLEOTIDE SEQUENCE [LARGE SCALE GENOMIC DNA]</scope>
</reference>
<dbReference type="PANTHER" id="PTHR47354:SF2">
    <property type="entry name" value="BLR2392 PROTEIN"/>
    <property type="match status" value="1"/>
</dbReference>
<dbReference type="InterPro" id="IPR036010">
    <property type="entry name" value="2Fe-2S_ferredoxin-like_sf"/>
</dbReference>
<comment type="caution">
    <text evidence="3">The sequence shown here is derived from an EMBL/GenBank/DDBJ whole genome shotgun (WGS) entry which is preliminary data.</text>
</comment>
<dbReference type="InterPro" id="IPR017938">
    <property type="entry name" value="Riboflavin_synthase-like_b-brl"/>
</dbReference>
<dbReference type="SUPFAM" id="SSF63380">
    <property type="entry name" value="Riboflavin synthase domain-like"/>
    <property type="match status" value="1"/>
</dbReference>
<dbReference type="Proteomes" id="UP000461670">
    <property type="component" value="Unassembled WGS sequence"/>
</dbReference>
<dbReference type="PROSITE" id="PS51384">
    <property type="entry name" value="FAD_FR"/>
    <property type="match status" value="1"/>
</dbReference>
<dbReference type="InterPro" id="IPR012675">
    <property type="entry name" value="Beta-grasp_dom_sf"/>
</dbReference>
<dbReference type="InterPro" id="IPR017927">
    <property type="entry name" value="FAD-bd_FR_type"/>
</dbReference>
<dbReference type="EMBL" id="WNDQ01000031">
    <property type="protein sequence ID" value="KAF1020713.1"/>
    <property type="molecule type" value="Genomic_DNA"/>
</dbReference>
<dbReference type="PROSITE" id="PS00197">
    <property type="entry name" value="2FE2S_FER_1"/>
    <property type="match status" value="1"/>
</dbReference>
<evidence type="ECO:0000313" key="4">
    <source>
        <dbReference type="Proteomes" id="UP000461670"/>
    </source>
</evidence>
<evidence type="ECO:0000313" key="3">
    <source>
        <dbReference type="EMBL" id="KAF1020713.1"/>
    </source>
</evidence>
<accession>A0A7V8JQ47</accession>
<dbReference type="AlphaFoldDB" id="A0A7V8JQ47"/>
<name>A0A7V8JQ47_9BURK</name>
<dbReference type="SUPFAM" id="SSF52343">
    <property type="entry name" value="Ferredoxin reductase-like, C-terminal NADP-linked domain"/>
    <property type="match status" value="1"/>
</dbReference>
<dbReference type="PANTHER" id="PTHR47354">
    <property type="entry name" value="NADH OXIDOREDUCTASE HCR"/>
    <property type="match status" value="1"/>
</dbReference>
<dbReference type="CDD" id="cd06185">
    <property type="entry name" value="PDR_like"/>
    <property type="match status" value="1"/>
</dbReference>
<dbReference type="CDD" id="cd00207">
    <property type="entry name" value="fer2"/>
    <property type="match status" value="1"/>
</dbReference>
<dbReference type="InterPro" id="IPR006058">
    <property type="entry name" value="2Fe2S_fd_BS"/>
</dbReference>
<keyword evidence="3" id="KW-0223">Dioxygenase</keyword>
<dbReference type="Gene3D" id="3.10.20.30">
    <property type="match status" value="1"/>
</dbReference>
<protein>
    <submittedName>
        <fullName evidence="3">Phenoxybenzoate dioxygenase subunit beta</fullName>
    </submittedName>
</protein>